<dbReference type="RefSeq" id="WP_410032430.1">
    <property type="nucleotide sequence ID" value="NZ_JBGMEH010000001.1"/>
</dbReference>
<evidence type="ECO:0000313" key="2">
    <source>
        <dbReference type="Proteomes" id="UP001638015"/>
    </source>
</evidence>
<keyword evidence="2" id="KW-1185">Reference proteome</keyword>
<organism evidence="1 2">
    <name type="scientific">Anaerococcus cruorum</name>
    <dbReference type="NCBI Taxonomy" id="3115617"/>
    <lineage>
        <taxon>Bacteria</taxon>
        <taxon>Bacillati</taxon>
        <taxon>Bacillota</taxon>
        <taxon>Tissierellia</taxon>
        <taxon>Tissierellales</taxon>
        <taxon>Peptoniphilaceae</taxon>
        <taxon>Anaerococcus</taxon>
    </lineage>
</organism>
<name>A0ABW9MUU8_9FIRM</name>
<proteinExistence type="predicted"/>
<accession>A0ABW9MUU8</accession>
<gene>
    <name evidence="1" type="ORF">ACCQ40_02230</name>
</gene>
<sequence>MRKVKKTNVYVRAFELGTGTDLEKELIANGKIIKHKDCYEVYSTETTTKGELASTGDFVKIDNANNPYPNARERFLNHHRHIEGYQYEQVPVILYSWQYGDEEDDVIKYLLDTGKLIINPDLDDAFYQAELWGTILRAKKNDIILIYDVKRDGDLIENVDFNLIDRDEFDKTYEYIN</sequence>
<evidence type="ECO:0000313" key="1">
    <source>
        <dbReference type="EMBL" id="MFO3715607.1"/>
    </source>
</evidence>
<reference evidence="1 2" key="1">
    <citation type="journal article" date="2025" name="Anaerobe">
        <title>Description of Anaerococcus kampingiae sp. nov., Anaerococcus groningensis sp. nov., Anaerococcus martiniensis sp. nov., and Anaerococcus cruorum sp. nov., isolated from human clinical specimens.</title>
        <authorList>
            <person name="Boiten K.E."/>
            <person name="Meijer J."/>
            <person name="van Wezel E.M."/>
            <person name="Veloo A.C.M."/>
        </authorList>
    </citation>
    <scope>NUCLEOTIDE SEQUENCE [LARGE SCALE GENOMIC DNA]</scope>
    <source>
        <strain evidence="1 2">ENR1039</strain>
    </source>
</reference>
<dbReference type="EMBL" id="JBGMEH010000001">
    <property type="protein sequence ID" value="MFO3715607.1"/>
    <property type="molecule type" value="Genomic_DNA"/>
</dbReference>
<protein>
    <submittedName>
        <fullName evidence="1">Uncharacterized protein</fullName>
    </submittedName>
</protein>
<dbReference type="Proteomes" id="UP001638015">
    <property type="component" value="Unassembled WGS sequence"/>
</dbReference>
<comment type="caution">
    <text evidence="1">The sequence shown here is derived from an EMBL/GenBank/DDBJ whole genome shotgun (WGS) entry which is preliminary data.</text>
</comment>